<dbReference type="Gene3D" id="1.10.720.30">
    <property type="entry name" value="SAP domain"/>
    <property type="match status" value="1"/>
</dbReference>
<dbReference type="OMA" id="AWENETV"/>
<proteinExistence type="predicted"/>
<organism evidence="4">
    <name type="scientific">Schizophyllum commune (strain H4-8 / FGSC 9210)</name>
    <name type="common">Split gill fungus</name>
    <dbReference type="NCBI Taxonomy" id="578458"/>
    <lineage>
        <taxon>Eukaryota</taxon>
        <taxon>Fungi</taxon>
        <taxon>Dikarya</taxon>
        <taxon>Basidiomycota</taxon>
        <taxon>Agaricomycotina</taxon>
        <taxon>Agaricomycetes</taxon>
        <taxon>Agaricomycetidae</taxon>
        <taxon>Agaricales</taxon>
        <taxon>Schizophyllaceae</taxon>
        <taxon>Schizophyllum</taxon>
    </lineage>
</organism>
<dbReference type="InterPro" id="IPR003034">
    <property type="entry name" value="SAP_dom"/>
</dbReference>
<feature type="domain" description="SAP" evidence="2">
    <location>
        <begin position="29"/>
        <end position="63"/>
    </location>
</feature>
<dbReference type="Proteomes" id="UP000007431">
    <property type="component" value="Unassembled WGS sequence"/>
</dbReference>
<reference evidence="3 4" key="1">
    <citation type="journal article" date="2010" name="Nat. Biotechnol.">
        <title>Genome sequence of the model mushroom Schizophyllum commune.</title>
        <authorList>
            <person name="Ohm R.A."/>
            <person name="de Jong J.F."/>
            <person name="Lugones L.G."/>
            <person name="Aerts A."/>
            <person name="Kothe E."/>
            <person name="Stajich J.E."/>
            <person name="de Vries R.P."/>
            <person name="Record E."/>
            <person name="Levasseur A."/>
            <person name="Baker S.E."/>
            <person name="Bartholomew K.A."/>
            <person name="Coutinho P.M."/>
            <person name="Erdmann S."/>
            <person name="Fowler T.J."/>
            <person name="Gathman A.C."/>
            <person name="Lombard V."/>
            <person name="Henrissat B."/>
            <person name="Knabe N."/>
            <person name="Kuees U."/>
            <person name="Lilly W.W."/>
            <person name="Lindquist E."/>
            <person name="Lucas S."/>
            <person name="Magnuson J.K."/>
            <person name="Piumi F."/>
            <person name="Raudaskoski M."/>
            <person name="Salamov A."/>
            <person name="Schmutz J."/>
            <person name="Schwarze F.W.M.R."/>
            <person name="vanKuyk P.A."/>
            <person name="Horton J.S."/>
            <person name="Grigoriev I.V."/>
            <person name="Woesten H.A.B."/>
        </authorList>
    </citation>
    <scope>NUCLEOTIDE SEQUENCE [LARGE SCALE GENOMIC DNA]</scope>
    <source>
        <strain evidence="4">H4-8 / FGSC 9210</strain>
    </source>
</reference>
<dbReference type="RefSeq" id="XP_003036141.1">
    <property type="nucleotide sequence ID" value="XM_003036095.1"/>
</dbReference>
<evidence type="ECO:0000259" key="2">
    <source>
        <dbReference type="PROSITE" id="PS50800"/>
    </source>
</evidence>
<evidence type="ECO:0000256" key="1">
    <source>
        <dbReference type="SAM" id="MobiDB-lite"/>
    </source>
</evidence>
<protein>
    <recommendedName>
        <fullName evidence="2">SAP domain-containing protein</fullName>
    </recommendedName>
</protein>
<keyword evidence="4" id="KW-1185">Reference proteome</keyword>
<dbReference type="GeneID" id="9597156"/>
<sequence length="320" mass="34136">MLRAIARAHALPRCSSRTFVSSVILTRNWESETVAQLKKEAKSRGLAMSGNKATLVMRIQQYERARANEALSPDVPAGARAASTSPAPAPSTTSSSATSAISGSLHIDPKPISEAPGVPPEAQSTAPPVTDYLAVIIPDLSAPAPEPPTPIPHVPDFWGSAAAKSKPAPPSPEEELPKIVVVADASTHIGGVTHNLTSAEEEVIQDVSYADYKSGVLSDMAKDLGLPPLADFKKGWDKVKFCAVAYSTHRIFCLLSYDPSCFLSLVKCADVKEVVQDPRHFRQRPPEKIPTFGPREPAPILSIEGVLSLRLRRGPAGPSF</sequence>
<evidence type="ECO:0000313" key="4">
    <source>
        <dbReference type="Proteomes" id="UP000007431"/>
    </source>
</evidence>
<dbReference type="KEGG" id="scm:SCHCO_01146648"/>
<dbReference type="AlphaFoldDB" id="D8PT26"/>
<evidence type="ECO:0000313" key="3">
    <source>
        <dbReference type="EMBL" id="EFJ01239.1"/>
    </source>
</evidence>
<dbReference type="PROSITE" id="PS50800">
    <property type="entry name" value="SAP"/>
    <property type="match status" value="1"/>
</dbReference>
<dbReference type="SUPFAM" id="SSF68906">
    <property type="entry name" value="SAP domain"/>
    <property type="match status" value="1"/>
</dbReference>
<dbReference type="OrthoDB" id="445357at2759"/>
<feature type="region of interest" description="Disordered" evidence="1">
    <location>
        <begin position="69"/>
        <end position="126"/>
    </location>
</feature>
<dbReference type="eggNOG" id="ENOG502SFU2">
    <property type="taxonomic scope" value="Eukaryota"/>
</dbReference>
<dbReference type="Pfam" id="PF02037">
    <property type="entry name" value="SAP"/>
    <property type="match status" value="1"/>
</dbReference>
<accession>D8PT26</accession>
<feature type="compositionally biased region" description="Low complexity" evidence="1">
    <location>
        <begin position="76"/>
        <end position="104"/>
    </location>
</feature>
<name>D8PT26_SCHCM</name>
<dbReference type="VEuPathDB" id="FungiDB:SCHCODRAFT_01146648"/>
<dbReference type="HOGENOM" id="CLU_869205_0_0_1"/>
<dbReference type="EMBL" id="GL377303">
    <property type="protein sequence ID" value="EFJ01239.1"/>
    <property type="molecule type" value="Genomic_DNA"/>
</dbReference>
<gene>
    <name evidence="3" type="ORF">SCHCODRAFT_232775</name>
</gene>
<dbReference type="InterPro" id="IPR036361">
    <property type="entry name" value="SAP_dom_sf"/>
</dbReference>
<dbReference type="InParanoid" id="D8PT26"/>
<dbReference type="SMART" id="SM00513">
    <property type="entry name" value="SAP"/>
    <property type="match status" value="1"/>
</dbReference>